<dbReference type="Gene3D" id="1.20.1250.20">
    <property type="entry name" value="MFS general substrate transporter like domains"/>
    <property type="match status" value="1"/>
</dbReference>
<dbReference type="SUPFAM" id="SSF103473">
    <property type="entry name" value="MFS general substrate transporter"/>
    <property type="match status" value="1"/>
</dbReference>
<comment type="caution">
    <text evidence="3">The sequence shown here is derived from an EMBL/GenBank/DDBJ whole genome shotgun (WGS) entry which is preliminary data.</text>
</comment>
<keyword evidence="2" id="KW-0812">Transmembrane</keyword>
<organism evidence="3 4">
    <name type="scientific">Tigriopus californicus</name>
    <name type="common">Marine copepod</name>
    <dbReference type="NCBI Taxonomy" id="6832"/>
    <lineage>
        <taxon>Eukaryota</taxon>
        <taxon>Metazoa</taxon>
        <taxon>Ecdysozoa</taxon>
        <taxon>Arthropoda</taxon>
        <taxon>Crustacea</taxon>
        <taxon>Multicrustacea</taxon>
        <taxon>Hexanauplia</taxon>
        <taxon>Copepoda</taxon>
        <taxon>Harpacticoida</taxon>
        <taxon>Harpacticidae</taxon>
        <taxon>Tigriopus</taxon>
    </lineage>
</organism>
<keyword evidence="4" id="KW-1185">Reference proteome</keyword>
<dbReference type="GO" id="GO:0022857">
    <property type="term" value="F:transmembrane transporter activity"/>
    <property type="evidence" value="ECO:0007669"/>
    <property type="project" value="InterPro"/>
</dbReference>
<dbReference type="PANTHER" id="PTHR11360">
    <property type="entry name" value="MONOCARBOXYLATE TRANSPORTER"/>
    <property type="match status" value="1"/>
</dbReference>
<evidence type="ECO:0008006" key="5">
    <source>
        <dbReference type="Google" id="ProtNLM"/>
    </source>
</evidence>
<dbReference type="AlphaFoldDB" id="A0A553PFT8"/>
<evidence type="ECO:0000313" key="4">
    <source>
        <dbReference type="Proteomes" id="UP000318571"/>
    </source>
</evidence>
<feature type="transmembrane region" description="Helical" evidence="2">
    <location>
        <begin position="264"/>
        <end position="284"/>
    </location>
</feature>
<keyword evidence="2" id="KW-1133">Transmembrane helix</keyword>
<feature type="region of interest" description="Disordered" evidence="1">
    <location>
        <begin position="611"/>
        <end position="635"/>
    </location>
</feature>
<feature type="transmembrane region" description="Helical" evidence="2">
    <location>
        <begin position="582"/>
        <end position="603"/>
    </location>
</feature>
<feature type="transmembrane region" description="Helical" evidence="2">
    <location>
        <begin position="290"/>
        <end position="310"/>
    </location>
</feature>
<feature type="transmembrane region" description="Helical" evidence="2">
    <location>
        <begin position="236"/>
        <end position="257"/>
    </location>
</feature>
<reference evidence="3 4" key="1">
    <citation type="journal article" date="2018" name="Nat. Ecol. Evol.">
        <title>Genomic signatures of mitonuclear coevolution across populations of Tigriopus californicus.</title>
        <authorList>
            <person name="Barreto F.S."/>
            <person name="Watson E.T."/>
            <person name="Lima T.G."/>
            <person name="Willett C.S."/>
            <person name="Edmands S."/>
            <person name="Li W."/>
            <person name="Burton R.S."/>
        </authorList>
    </citation>
    <scope>NUCLEOTIDE SEQUENCE [LARGE SCALE GENOMIC DNA]</scope>
    <source>
        <strain evidence="3 4">San Diego</strain>
    </source>
</reference>
<gene>
    <name evidence="3" type="ORF">TCAL_11394</name>
</gene>
<dbReference type="InterPro" id="IPR050327">
    <property type="entry name" value="Proton-linked_MCT"/>
</dbReference>
<dbReference type="InterPro" id="IPR036259">
    <property type="entry name" value="MFS_trans_sf"/>
</dbReference>
<feature type="region of interest" description="Disordered" evidence="1">
    <location>
        <begin position="796"/>
        <end position="820"/>
    </location>
</feature>
<feature type="transmembrane region" description="Helical" evidence="2">
    <location>
        <begin position="349"/>
        <end position="372"/>
    </location>
</feature>
<feature type="transmembrane region" description="Helical" evidence="2">
    <location>
        <begin position="457"/>
        <end position="481"/>
    </location>
</feature>
<dbReference type="OMA" id="ASHTHPE"/>
<feature type="transmembrane region" description="Helical" evidence="2">
    <location>
        <begin position="552"/>
        <end position="576"/>
    </location>
</feature>
<feature type="transmembrane region" description="Helical" evidence="2">
    <location>
        <begin position="150"/>
        <end position="176"/>
    </location>
</feature>
<keyword evidence="2" id="KW-0472">Membrane</keyword>
<feature type="transmembrane region" description="Helical" evidence="2">
    <location>
        <begin position="518"/>
        <end position="540"/>
    </location>
</feature>
<evidence type="ECO:0000256" key="1">
    <source>
        <dbReference type="SAM" id="MobiDB-lite"/>
    </source>
</evidence>
<dbReference type="PANTHER" id="PTHR11360:SF251">
    <property type="entry name" value="MAJOR FACILITATOR SUPERFAMILY (MFS) PROFILE DOMAIN-CONTAINING PROTEIN"/>
    <property type="match status" value="1"/>
</dbReference>
<dbReference type="Pfam" id="PF07690">
    <property type="entry name" value="MFS_1"/>
    <property type="match status" value="1"/>
</dbReference>
<feature type="transmembrane region" description="Helical" evidence="2">
    <location>
        <begin position="322"/>
        <end position="343"/>
    </location>
</feature>
<evidence type="ECO:0000256" key="2">
    <source>
        <dbReference type="SAM" id="Phobius"/>
    </source>
</evidence>
<proteinExistence type="predicted"/>
<accession>A0A553PFT8</accession>
<name>A0A553PFT8_TIGCA</name>
<sequence length="851" mass="94212">MMQVLGEIQNSFETSSGVFEEGQVKRRSFSKLPRSRSVPDINQDVSQLIKSTEDKCLLLDDFGPSGQDSGVSMKEQSSLCPSIIQEQELAQVMTVQGDFASGGSGLCPSEPPSLVDDPIQTVKQLIVTQIDKKLKDLRTLKQHYYPEGGWGWLLVLVTFLVQGIVHGAQISIGMYLNSVGEEVALNQRSTSVAGHSTISSHLVFVRRIIAGKENDSKKYVGKRLIPISNFMVLSTGWLGALSLSTSLFISPMTIAICRRKSTRLTAVLGGLITALACLFTSFASQFHQLFFSYGLMMGIGVGMTRDPATLMIGQYFKRKRELVEIILVSGSGLGLTVMSMFLHRSMSSIGWRLGLQAVSGVISVTFILGTFYRSASLYHPQRRAILHLKSQKRKIKNKDKEKNKAQDERPPYFDFSTLKSRTIQILLIALFVSSFGLYAPLLYLVQQAYIEGIFGPSLIYLQAYLGLAWCCGCVVFGLVVVSKSKECSISKQYLCQTALFLCGVSILAFTAVNGYNGYVMFVWIYGFFLGGFNYAMKLYIYEKVRARNFARAWGFAQCAMAIPQLLGVPIVGYLNVHIGRQVGFYVSAASVLLGAFVMCFITVHRKNLRRKKRRLRQNSRKSIGTNSLGQASNSGCGIHDAQSQLGRCHQDPASNTPSLKTLSHGRGAHPVFSGLDPRLSHSEHDNVDLMVPIVSLLSHPHSLNYDDLIDLGNPPGEASIFSEEGIADMDLPENLFLDELEYLDNITSCNKVENCLMLSEYEQNLIKETESPTPGANGARRTRKWSLFRQPSVVISSQTETPPSLGSGRRRFQNASHTHPEKEIPVFSNTNRRLPSQGPKRTITVIEEASM</sequence>
<dbReference type="EMBL" id="VCGU01000004">
    <property type="protein sequence ID" value="TRY76548.1"/>
    <property type="molecule type" value="Genomic_DNA"/>
</dbReference>
<feature type="compositionally biased region" description="Polar residues" evidence="1">
    <location>
        <begin position="623"/>
        <end position="635"/>
    </location>
</feature>
<protein>
    <recommendedName>
        <fullName evidence="5">Major facilitator superfamily (MFS) profile domain-containing protein</fullName>
    </recommendedName>
</protein>
<dbReference type="Proteomes" id="UP000318571">
    <property type="component" value="Chromosome 5"/>
</dbReference>
<evidence type="ECO:0000313" key="3">
    <source>
        <dbReference type="EMBL" id="TRY76548.1"/>
    </source>
</evidence>
<feature type="transmembrane region" description="Helical" evidence="2">
    <location>
        <begin position="425"/>
        <end position="445"/>
    </location>
</feature>
<dbReference type="InterPro" id="IPR011701">
    <property type="entry name" value="MFS"/>
</dbReference>
<feature type="transmembrane region" description="Helical" evidence="2">
    <location>
        <begin position="493"/>
        <end position="512"/>
    </location>
</feature>